<comment type="subcellular location">
    <subcellularLocation>
        <location evidence="1">Mitochondrion inner membrane</location>
    </subcellularLocation>
</comment>
<reference evidence="6" key="1">
    <citation type="submission" date="2023-02" db="EMBL/GenBank/DDBJ databases">
        <authorList>
            <person name="Palmer J.M."/>
        </authorList>
    </citation>
    <scope>NUCLEOTIDE SEQUENCE</scope>
    <source>
        <strain evidence="6">FW57</strain>
    </source>
</reference>
<keyword evidence="4" id="KW-0496">Mitochondrion</keyword>
<evidence type="ECO:0000256" key="5">
    <source>
        <dbReference type="ARBA" id="ARBA00023136"/>
    </source>
</evidence>
<dbReference type="Proteomes" id="UP001197093">
    <property type="component" value="Unassembled WGS sequence"/>
</dbReference>
<keyword evidence="5" id="KW-0472">Membrane</keyword>
<proteinExistence type="predicted"/>
<organism evidence="6 7">
    <name type="scientific">Staphylotrichum longicolle</name>
    <dbReference type="NCBI Taxonomy" id="669026"/>
    <lineage>
        <taxon>Eukaryota</taxon>
        <taxon>Fungi</taxon>
        <taxon>Dikarya</taxon>
        <taxon>Ascomycota</taxon>
        <taxon>Pezizomycotina</taxon>
        <taxon>Sordariomycetes</taxon>
        <taxon>Sordariomycetidae</taxon>
        <taxon>Sordariales</taxon>
        <taxon>Chaetomiaceae</taxon>
        <taxon>Staphylotrichum</taxon>
    </lineage>
</organism>
<evidence type="ECO:0000313" key="7">
    <source>
        <dbReference type="Proteomes" id="UP001197093"/>
    </source>
</evidence>
<name>A0AAD4F1S1_9PEZI</name>
<evidence type="ECO:0000313" key="6">
    <source>
        <dbReference type="EMBL" id="KAG7291554.1"/>
    </source>
</evidence>
<evidence type="ECO:0000256" key="3">
    <source>
        <dbReference type="ARBA" id="ARBA00022946"/>
    </source>
</evidence>
<protein>
    <recommendedName>
        <fullName evidence="8">Cytochrome c oxidase subunit VIa</fullName>
    </recommendedName>
</protein>
<sequence>MFAQRQVARAAQRYGAQFRAQAQRRFASHETENHFIRERRHVKEHAGATTAVAQDLPLCHPPSLLLAGLNAYNLWSEHWEHWSHMPPLEERVEYPYQNIRTRNFPWGRRWNDEVNYHNKDKTT</sequence>
<keyword evidence="7" id="KW-1185">Reference proteome</keyword>
<evidence type="ECO:0008006" key="8">
    <source>
        <dbReference type="Google" id="ProtNLM"/>
    </source>
</evidence>
<dbReference type="GO" id="GO:0005743">
    <property type="term" value="C:mitochondrial inner membrane"/>
    <property type="evidence" value="ECO:0007669"/>
    <property type="project" value="UniProtKB-SubCell"/>
</dbReference>
<dbReference type="Pfam" id="PF02046">
    <property type="entry name" value="COX6A"/>
    <property type="match status" value="1"/>
</dbReference>
<accession>A0AAD4F1S1</accession>
<evidence type="ECO:0000256" key="4">
    <source>
        <dbReference type="ARBA" id="ARBA00023128"/>
    </source>
</evidence>
<dbReference type="InterPro" id="IPR036418">
    <property type="entry name" value="Cyt_c_oxidase_su6a_sf"/>
</dbReference>
<dbReference type="SUPFAM" id="SSF81411">
    <property type="entry name" value="Mitochondrial cytochrome c oxidase subunit VIa"/>
    <property type="match status" value="1"/>
</dbReference>
<evidence type="ECO:0000256" key="2">
    <source>
        <dbReference type="ARBA" id="ARBA00022792"/>
    </source>
</evidence>
<comment type="caution">
    <text evidence="6">The sequence shown here is derived from an EMBL/GenBank/DDBJ whole genome shotgun (WGS) entry which is preliminary data.</text>
</comment>
<dbReference type="EMBL" id="JAHCVI010000001">
    <property type="protein sequence ID" value="KAG7291554.1"/>
    <property type="molecule type" value="Genomic_DNA"/>
</dbReference>
<dbReference type="Gene3D" id="4.10.95.10">
    <property type="entry name" value="Cytochrome c oxidase, subunit VIa"/>
    <property type="match status" value="1"/>
</dbReference>
<keyword evidence="2" id="KW-0999">Mitochondrion inner membrane</keyword>
<evidence type="ECO:0000256" key="1">
    <source>
        <dbReference type="ARBA" id="ARBA00004273"/>
    </source>
</evidence>
<keyword evidence="3" id="KW-0809">Transit peptide</keyword>
<gene>
    <name evidence="6" type="ORF">NEMBOFW57_001573</name>
</gene>
<dbReference type="AlphaFoldDB" id="A0AAD4F1S1"/>
<dbReference type="InterPro" id="IPR001349">
    <property type="entry name" value="Cyt_c_oxidase_su6a"/>
</dbReference>